<comment type="caution">
    <text evidence="9">The sequence shown here is derived from an EMBL/GenBank/DDBJ whole genome shotgun (WGS) entry which is preliminary data.</text>
</comment>
<protein>
    <recommendedName>
        <fullName evidence="1">valine--tRNA ligase</fullName>
        <ecNumber evidence="1">6.1.1.9</ecNumber>
    </recommendedName>
    <alternativeName>
        <fullName evidence="7">Valyl-tRNA synthetase</fullName>
    </alternativeName>
</protein>
<evidence type="ECO:0000256" key="4">
    <source>
        <dbReference type="ARBA" id="ARBA00022840"/>
    </source>
</evidence>
<organism evidence="9 10">
    <name type="scientific">Pseudolysinimonas kribbensis</name>
    <dbReference type="NCBI Taxonomy" id="433641"/>
    <lineage>
        <taxon>Bacteria</taxon>
        <taxon>Bacillati</taxon>
        <taxon>Actinomycetota</taxon>
        <taxon>Actinomycetes</taxon>
        <taxon>Micrococcales</taxon>
        <taxon>Microbacteriaceae</taxon>
        <taxon>Pseudolysinimonas</taxon>
    </lineage>
</organism>
<dbReference type="EC" id="6.1.1.9" evidence="1"/>
<feature type="region of interest" description="Disordered" evidence="8">
    <location>
        <begin position="135"/>
        <end position="190"/>
    </location>
</feature>
<dbReference type="EMBL" id="BSVB01000001">
    <property type="protein sequence ID" value="GMA96492.1"/>
    <property type="molecule type" value="Genomic_DNA"/>
</dbReference>
<evidence type="ECO:0000256" key="3">
    <source>
        <dbReference type="ARBA" id="ARBA00022741"/>
    </source>
</evidence>
<feature type="compositionally biased region" description="Low complexity" evidence="8">
    <location>
        <begin position="158"/>
        <end position="169"/>
    </location>
</feature>
<dbReference type="SUPFAM" id="SSF50677">
    <property type="entry name" value="ValRS/IleRS/LeuRS editing domain"/>
    <property type="match status" value="1"/>
</dbReference>
<keyword evidence="2" id="KW-0436">Ligase</keyword>
<dbReference type="InterPro" id="IPR009008">
    <property type="entry name" value="Val/Leu/Ile-tRNA-synth_edit"/>
</dbReference>
<gene>
    <name evidence="9" type="ORF">GCM10025881_33160</name>
</gene>
<keyword evidence="5" id="KW-0648">Protein biosynthesis</keyword>
<keyword evidence="3" id="KW-0547">Nucleotide-binding</keyword>
<evidence type="ECO:0000313" key="10">
    <source>
        <dbReference type="Proteomes" id="UP001157034"/>
    </source>
</evidence>
<dbReference type="Gene3D" id="3.90.740.10">
    <property type="entry name" value="Valyl/Leucyl/Isoleucyl-tRNA synthetase, editing domain"/>
    <property type="match status" value="1"/>
</dbReference>
<evidence type="ECO:0000256" key="5">
    <source>
        <dbReference type="ARBA" id="ARBA00022917"/>
    </source>
</evidence>
<feature type="compositionally biased region" description="Low complexity" evidence="8">
    <location>
        <begin position="140"/>
        <end position="150"/>
    </location>
</feature>
<evidence type="ECO:0000256" key="2">
    <source>
        <dbReference type="ARBA" id="ARBA00022598"/>
    </source>
</evidence>
<proteinExistence type="predicted"/>
<evidence type="ECO:0000256" key="8">
    <source>
        <dbReference type="SAM" id="MobiDB-lite"/>
    </source>
</evidence>
<dbReference type="PANTHER" id="PTHR11946:SF93">
    <property type="entry name" value="VALINE--TRNA LIGASE, CHLOROPLASTIC_MITOCHONDRIAL 2"/>
    <property type="match status" value="1"/>
</dbReference>
<evidence type="ECO:0000256" key="6">
    <source>
        <dbReference type="ARBA" id="ARBA00023146"/>
    </source>
</evidence>
<evidence type="ECO:0000313" key="9">
    <source>
        <dbReference type="EMBL" id="GMA96492.1"/>
    </source>
</evidence>
<dbReference type="Proteomes" id="UP001157034">
    <property type="component" value="Unassembled WGS sequence"/>
</dbReference>
<keyword evidence="4" id="KW-0067">ATP-binding</keyword>
<accession>A0ABQ6K754</accession>
<dbReference type="PANTHER" id="PTHR11946">
    <property type="entry name" value="VALYL-TRNA SYNTHETASES"/>
    <property type="match status" value="1"/>
</dbReference>
<reference evidence="10" key="1">
    <citation type="journal article" date="2019" name="Int. J. Syst. Evol. Microbiol.">
        <title>The Global Catalogue of Microorganisms (GCM) 10K type strain sequencing project: providing services to taxonomists for standard genome sequencing and annotation.</title>
        <authorList>
            <consortium name="The Broad Institute Genomics Platform"/>
            <consortium name="The Broad Institute Genome Sequencing Center for Infectious Disease"/>
            <person name="Wu L."/>
            <person name="Ma J."/>
        </authorList>
    </citation>
    <scope>NUCLEOTIDE SEQUENCE [LARGE SCALE GENOMIC DNA]</scope>
    <source>
        <strain evidence="10">NBRC 108894</strain>
    </source>
</reference>
<keyword evidence="10" id="KW-1185">Reference proteome</keyword>
<keyword evidence="6" id="KW-0030">Aminoacyl-tRNA synthetase</keyword>
<evidence type="ECO:0000256" key="1">
    <source>
        <dbReference type="ARBA" id="ARBA00013169"/>
    </source>
</evidence>
<evidence type="ECO:0000256" key="7">
    <source>
        <dbReference type="ARBA" id="ARBA00029936"/>
    </source>
</evidence>
<sequence length="207" mass="21863">MFIETTRPELLPACVALVAHPDDERYQALFGTTVTTPLFGVEVPVVAHHLAQQDKGSGIAMICTWGDLTDVIWWRELDLPARAVIGLDGRLVAEAPAAELFTDAGRAVYAELAGKTVFSAKQRIVELLGEAGELEERPSRSSIRSSSTRRATARSRSSRPGSGTSPTAPATRRCAIGSSRPGARSDSIRSICGCATRTGSAASPATG</sequence>
<name>A0ABQ6K754_9MICO</name>
<dbReference type="InterPro" id="IPR002303">
    <property type="entry name" value="Valyl-tRNA_ligase"/>
</dbReference>